<feature type="region of interest" description="Disordered" evidence="4">
    <location>
        <begin position="691"/>
        <end position="726"/>
    </location>
</feature>
<evidence type="ECO:0000256" key="1">
    <source>
        <dbReference type="ARBA" id="ARBA00022737"/>
    </source>
</evidence>
<evidence type="ECO:0000256" key="2">
    <source>
        <dbReference type="ARBA" id="ARBA00022741"/>
    </source>
</evidence>
<proteinExistence type="predicted"/>
<feature type="region of interest" description="Disordered" evidence="4">
    <location>
        <begin position="402"/>
        <end position="440"/>
    </location>
</feature>
<organism evidence="6">
    <name type="scientific">Fagus sylvatica</name>
    <name type="common">Beechnut</name>
    <dbReference type="NCBI Taxonomy" id="28930"/>
    <lineage>
        <taxon>Eukaryota</taxon>
        <taxon>Viridiplantae</taxon>
        <taxon>Streptophyta</taxon>
        <taxon>Embryophyta</taxon>
        <taxon>Tracheophyta</taxon>
        <taxon>Spermatophyta</taxon>
        <taxon>Magnoliopsida</taxon>
        <taxon>eudicotyledons</taxon>
        <taxon>Gunneridae</taxon>
        <taxon>Pentapetalae</taxon>
        <taxon>rosids</taxon>
        <taxon>fabids</taxon>
        <taxon>Fagales</taxon>
        <taxon>Fagaceae</taxon>
        <taxon>Fagus</taxon>
    </lineage>
</organism>
<dbReference type="EMBL" id="OIVN01000891">
    <property type="protein sequence ID" value="SPC87085.1"/>
    <property type="molecule type" value="Genomic_DNA"/>
</dbReference>
<dbReference type="PANTHER" id="PTHR33116:SF78">
    <property type="entry name" value="OS12G0587133 PROTEIN"/>
    <property type="match status" value="1"/>
</dbReference>
<dbReference type="GO" id="GO:0006952">
    <property type="term" value="P:defense response"/>
    <property type="evidence" value="ECO:0007669"/>
    <property type="project" value="UniProtKB-KW"/>
</dbReference>
<evidence type="ECO:0000259" key="5">
    <source>
        <dbReference type="PROSITE" id="PS50878"/>
    </source>
</evidence>
<dbReference type="Pfam" id="PF18052">
    <property type="entry name" value="Rx_N"/>
    <property type="match status" value="1"/>
</dbReference>
<keyword evidence="3" id="KW-0611">Plant defense</keyword>
<feature type="domain" description="Reverse transcriptase" evidence="5">
    <location>
        <begin position="1250"/>
        <end position="1530"/>
    </location>
</feature>
<feature type="region of interest" description="Disordered" evidence="4">
    <location>
        <begin position="590"/>
        <end position="620"/>
    </location>
</feature>
<dbReference type="InterPro" id="IPR026960">
    <property type="entry name" value="RVT-Znf"/>
</dbReference>
<reference evidence="6" key="1">
    <citation type="submission" date="2018-02" db="EMBL/GenBank/DDBJ databases">
        <authorList>
            <person name="Cohen D.B."/>
            <person name="Kent A.D."/>
        </authorList>
    </citation>
    <scope>NUCLEOTIDE SEQUENCE</scope>
</reference>
<dbReference type="InterPro" id="IPR042197">
    <property type="entry name" value="Apaf_helical"/>
</dbReference>
<dbReference type="InterPro" id="IPR043502">
    <property type="entry name" value="DNA/RNA_pol_sf"/>
</dbReference>
<dbReference type="FunFam" id="3.40.50.300:FF:001091">
    <property type="entry name" value="Probable disease resistance protein At1g61300"/>
    <property type="match status" value="1"/>
</dbReference>
<dbReference type="PRINTS" id="PR00364">
    <property type="entry name" value="DISEASERSIST"/>
</dbReference>
<dbReference type="InterPro" id="IPR002182">
    <property type="entry name" value="NB-ARC"/>
</dbReference>
<dbReference type="GO" id="GO:0043531">
    <property type="term" value="F:ADP binding"/>
    <property type="evidence" value="ECO:0007669"/>
    <property type="project" value="InterPro"/>
</dbReference>
<dbReference type="SUPFAM" id="SSF52540">
    <property type="entry name" value="P-loop containing nucleoside triphosphate hydrolases"/>
    <property type="match status" value="1"/>
</dbReference>
<dbReference type="Pfam" id="PF13966">
    <property type="entry name" value="zf-RVT"/>
    <property type="match status" value="1"/>
</dbReference>
<evidence type="ECO:0000256" key="4">
    <source>
        <dbReference type="SAM" id="MobiDB-lite"/>
    </source>
</evidence>
<dbReference type="SUPFAM" id="SSF56672">
    <property type="entry name" value="DNA/RNA polymerases"/>
    <property type="match status" value="1"/>
</dbReference>
<dbReference type="Pfam" id="PF00078">
    <property type="entry name" value="RVT_1"/>
    <property type="match status" value="1"/>
</dbReference>
<feature type="compositionally biased region" description="Polar residues" evidence="4">
    <location>
        <begin position="402"/>
        <end position="414"/>
    </location>
</feature>
<dbReference type="PANTHER" id="PTHR33116">
    <property type="entry name" value="REVERSE TRANSCRIPTASE ZINC-BINDING DOMAIN-CONTAINING PROTEIN-RELATED-RELATED"/>
    <property type="match status" value="1"/>
</dbReference>
<gene>
    <name evidence="6" type="ORF">FSB_LOCUS14967</name>
</gene>
<dbReference type="InterPro" id="IPR027417">
    <property type="entry name" value="P-loop_NTPase"/>
</dbReference>
<evidence type="ECO:0000313" key="6">
    <source>
        <dbReference type="EMBL" id="SPC87085.1"/>
    </source>
</evidence>
<dbReference type="Gene3D" id="3.40.50.300">
    <property type="entry name" value="P-loop containing nucleotide triphosphate hydrolases"/>
    <property type="match status" value="1"/>
</dbReference>
<dbReference type="Gene3D" id="1.10.8.430">
    <property type="entry name" value="Helical domain of apoptotic protease-activating factors"/>
    <property type="match status" value="1"/>
</dbReference>
<dbReference type="Gene3D" id="1.20.5.4130">
    <property type="match status" value="1"/>
</dbReference>
<dbReference type="InterPro" id="IPR041118">
    <property type="entry name" value="Rx_N"/>
</dbReference>
<accession>A0A2N9FJ07</accession>
<keyword evidence="1" id="KW-0677">Repeat</keyword>
<evidence type="ECO:0000256" key="3">
    <source>
        <dbReference type="ARBA" id="ARBA00022821"/>
    </source>
</evidence>
<feature type="compositionally biased region" description="Low complexity" evidence="4">
    <location>
        <begin position="415"/>
        <end position="431"/>
    </location>
</feature>
<dbReference type="Gene3D" id="3.60.10.10">
    <property type="entry name" value="Endonuclease/exonuclease/phosphatase"/>
    <property type="match status" value="1"/>
</dbReference>
<dbReference type="CDD" id="cd01650">
    <property type="entry name" value="RT_nLTR_like"/>
    <property type="match status" value="1"/>
</dbReference>
<name>A0A2N9FJ07_FAGSY</name>
<dbReference type="Pfam" id="PF00931">
    <property type="entry name" value="NB-ARC"/>
    <property type="match status" value="1"/>
</dbReference>
<dbReference type="InterPro" id="IPR036691">
    <property type="entry name" value="Endo/exonu/phosph_ase_sf"/>
</dbReference>
<dbReference type="PROSITE" id="PS50878">
    <property type="entry name" value="RT_POL"/>
    <property type="match status" value="1"/>
</dbReference>
<dbReference type="SUPFAM" id="SSF56219">
    <property type="entry name" value="DNase I-like"/>
    <property type="match status" value="1"/>
</dbReference>
<keyword evidence="2" id="KW-0547">Nucleotide-binding</keyword>
<dbReference type="InterPro" id="IPR000477">
    <property type="entry name" value="RT_dom"/>
</dbReference>
<sequence>MMTEFAFSVAEKVIEKIGSLAYEEICSAGGISSDLKSLELTMSTIQAVLLDAEEKQEESGENTWKRSWTGQVLSSFNPLGFSHKMSHKINGIRERLEEIAKHRAQFLLVERLGDKCIVQREMTHSFIRDSDVIGRDEDKEKIIDLLMHPNEDGTVPVISIVGIGGLGKTTLAQWVYNDERVAKKFNSRIWVCVSEDFTVLKVAKEILKSAGGEISENMSMDKVQASLRSYLKEKRFFIVLDDVWNEDRNKWIGLKKLLIEGAKGSKIVVTTRSHKVAKVMAPGPIHDLIGLPEDDCLFLFLKWAFVEGEEKQYPKLVEIGKQIVKKCSGVPLAVRTLGSLLYSKTEERDWISIRDNEIWNLEQKEDDILPALRLTYPQPIYYNPGPAPFPALHPPIPYSQVIQTPPSNITHPNISQRPTRSQSSQPSNQTPHTRGPVLGVENRGGAMPIGYEFCIDSKMFKLAFDGGRVDPYHIMERRGRFRGSLWVGITGLRWILDIFAKIRTTNQTLEGFFVFHRDGYRVLEFSCLANSGGRFVEITEYHSGTHRGSIRIPEGRKGAGWSVFEFQIRKSFLGESQQLSAVPASSGRVSVDGVTAERAGSSRTKSRKSRTKSVSDSIPSVMENGKRKVNWVGFNEGVGPKAQKEEAGLILNGPLTNLLRNAQTNEDEPVFLEAQAHELGAETHNPVGLKDKEAAAPSDDEGSGSGLLWELGQKDPPIDAQSRGVDPTQALPATAAAAQPGVASPPTPIGGIYLDGALVSGSSPESAAPHAMVGLECDMDPAARVLELTEFEAEPQSPMVCKPLAIIEPSVQKDMFSGNSGGKLRRGGKRSKWETKLDKVDGRLIHSIWGNRFAGWEVLNADNTAGGVLLLWDKRVVERIDSIVGRFSVSCHWKSLVDGFEWVGTGVYGPNRDDSRSELWAELSEIRHQWSQPWCIFGDFNVVRFPSERRGCVRVTPAMVEFSDFIEGVLVSTDWEEHYPDVVQKLMPKPISDHNPVLLEAGGMARGKSSFKFENMWLQAPDFVDKVKEWWSGYSYSGTPSFVLAQKLKALKGDLKEWNKRVFGDVGIKRQQLECELQAFDDKESRSSLSLEEHILRDVCRAELENVAQLEEVSWRQKSRTLWLKEGDNNTKFFHKMANSHRRYNYMDKVVVDGVVYEEESEIREKVVHFYESLYQESETWRPMVDGLEFDGITATESALLERKFGKDEVLQVVKDLQGDKAPGPDGFTMAFFQKCWSVIEEDVMGFFDEVYHHCKFERSLNASFIALIPKRQNASNIRDFRPISLIGSIYKLLAKVLANRLKGVLDKLISESQNAFVGGRKILDSVLIANECLDSRLKSRNPGVICKLDIEKAYDHVNWSCLLHLMERMGFGRRWRLWIEACISSVQFSVLVNGSPEGFFSCSRGLRQGDPLSPLLFLLVMEVLSRMLNKVEEEGLIQGFRAGNNAVDGLCISHLLYADDTILFCDADPDKLLYVRMVLTCFEAVTGLRVNMAKSEMVPVGEVQNISELAESLCCHIGGLPLSYLGMPLGASYKAVAVWNPIIEKLERRLSGWQKLYLSKGGRLTLLKSTLSSLPTYFLSLFTIPISVMRRIEKMQRDFLWGGLGDEVKHHLVSWDKVCAPKEVGGLGVRSLVLTNKALQGKWLWRFGLEGHHLWRRVLVAKFGSDLGGWRTNSSRGPHGCGLWKGIMSGWDDYFQHVEFVVGQGTRISFWKDKWCGDTSLMVLFPILFTCSANREATIAEVLSGPDSAGVREWNVTFVRDFNDWEVDVVAEFFQFLHSYKVPIVAPNMAPDGLRWKLCKDGAFTSRSFYYALIDRRGVSFPWKSIWRVKVPPRVAFFVWTATWGRILTCDNLMRRGYTMAGWCCMCCCDGENVDHLLLHCNAAQKLWNYVLRNFRVHWVLPRQVADLLFGWHNWFGKHHSHIWNLIPLCLMWTVWRERNLRTFEDLSSSPDQLLGTFVTSLFDWSRIWGFTTAVTVTEFAASWHSASSFSI</sequence>
<protein>
    <recommendedName>
        <fullName evidence="5">Reverse transcriptase domain-containing protein</fullName>
    </recommendedName>
</protein>